<evidence type="ECO:0000256" key="2">
    <source>
        <dbReference type="ARBA" id="ARBA00022448"/>
    </source>
</evidence>
<feature type="non-terminal residue" evidence="8">
    <location>
        <position position="130"/>
    </location>
</feature>
<accession>A0A8J4FNZ4</accession>
<dbReference type="OrthoDB" id="260807at2759"/>
<evidence type="ECO:0000256" key="7">
    <source>
        <dbReference type="SAM" id="Phobius"/>
    </source>
</evidence>
<evidence type="ECO:0000256" key="5">
    <source>
        <dbReference type="ARBA" id="ARBA00022989"/>
    </source>
</evidence>
<evidence type="ECO:0000313" key="8">
    <source>
        <dbReference type="EMBL" id="GIL81497.1"/>
    </source>
</evidence>
<evidence type="ECO:0000256" key="3">
    <source>
        <dbReference type="ARBA" id="ARBA00022592"/>
    </source>
</evidence>
<dbReference type="GO" id="GO:0005315">
    <property type="term" value="F:phosphate transmembrane transporter activity"/>
    <property type="evidence" value="ECO:0007669"/>
    <property type="project" value="InterPro"/>
</dbReference>
<keyword evidence="5 7" id="KW-1133">Transmembrane helix</keyword>
<organism evidence="8 9">
    <name type="scientific">Volvox reticuliferus</name>
    <dbReference type="NCBI Taxonomy" id="1737510"/>
    <lineage>
        <taxon>Eukaryota</taxon>
        <taxon>Viridiplantae</taxon>
        <taxon>Chlorophyta</taxon>
        <taxon>core chlorophytes</taxon>
        <taxon>Chlorophyceae</taxon>
        <taxon>CS clade</taxon>
        <taxon>Chlamydomonadales</taxon>
        <taxon>Volvocaceae</taxon>
        <taxon>Volvox</taxon>
    </lineage>
</organism>
<feature type="non-terminal residue" evidence="8">
    <location>
        <position position="1"/>
    </location>
</feature>
<keyword evidence="6 7" id="KW-0472">Membrane</keyword>
<dbReference type="Pfam" id="PF01384">
    <property type="entry name" value="PHO4"/>
    <property type="match status" value="1"/>
</dbReference>
<feature type="transmembrane region" description="Helical" evidence="7">
    <location>
        <begin position="106"/>
        <end position="125"/>
    </location>
</feature>
<dbReference type="PANTHER" id="PTHR11101:SF96">
    <property type="entry name" value="PHOSPHATE TRANSPORTER"/>
    <property type="match status" value="1"/>
</dbReference>
<reference evidence="8" key="1">
    <citation type="journal article" date="2021" name="Proc. Natl. Acad. Sci. U.S.A.">
        <title>Three genomes in the algal genus Volvox reveal the fate of a haploid sex-determining region after a transition to homothallism.</title>
        <authorList>
            <person name="Yamamoto K."/>
            <person name="Hamaji T."/>
            <person name="Kawai-Toyooka H."/>
            <person name="Matsuzaki R."/>
            <person name="Takahashi F."/>
            <person name="Nishimura Y."/>
            <person name="Kawachi M."/>
            <person name="Noguchi H."/>
            <person name="Minakuchi Y."/>
            <person name="Umen J.G."/>
            <person name="Toyoda A."/>
            <person name="Nozaki H."/>
        </authorList>
    </citation>
    <scope>NUCLEOTIDE SEQUENCE</scope>
    <source>
        <strain evidence="8">NIES-3786</strain>
    </source>
</reference>
<protein>
    <recommendedName>
        <fullName evidence="10">Phosphate transporter</fullName>
    </recommendedName>
</protein>
<keyword evidence="2" id="KW-0813">Transport</keyword>
<comment type="caution">
    <text evidence="8">The sequence shown here is derived from an EMBL/GenBank/DDBJ whole genome shotgun (WGS) entry which is preliminary data.</text>
</comment>
<keyword evidence="9" id="KW-1185">Reference proteome</keyword>
<comment type="subcellular location">
    <subcellularLocation>
        <location evidence="1">Membrane</location>
        <topology evidence="1">Multi-pass membrane protein</topology>
    </subcellularLocation>
</comment>
<dbReference type="GO" id="GO:0035435">
    <property type="term" value="P:phosphate ion transmembrane transport"/>
    <property type="evidence" value="ECO:0007669"/>
    <property type="project" value="TreeGrafter"/>
</dbReference>
<evidence type="ECO:0008006" key="10">
    <source>
        <dbReference type="Google" id="ProtNLM"/>
    </source>
</evidence>
<name>A0A8J4FNZ4_9CHLO</name>
<dbReference type="PANTHER" id="PTHR11101">
    <property type="entry name" value="PHOSPHATE TRANSPORTER"/>
    <property type="match status" value="1"/>
</dbReference>
<dbReference type="Proteomes" id="UP000747110">
    <property type="component" value="Unassembled WGS sequence"/>
</dbReference>
<dbReference type="AlphaFoldDB" id="A0A8J4FNZ4"/>
<sequence length="130" mass="14237">EDVEEPEPTSKAMKMFHSLKKMATRGLNHDIHAHVETDQAVHDMHAAAEIFNPETEQVYKYLQVFSACAVSFAHGANDVANAVGPFSGIWYVYRNWAISSSADCPVWVLAMGGAGIVVGLATYGYNIMMT</sequence>
<evidence type="ECO:0000256" key="4">
    <source>
        <dbReference type="ARBA" id="ARBA00022692"/>
    </source>
</evidence>
<evidence type="ECO:0000256" key="1">
    <source>
        <dbReference type="ARBA" id="ARBA00004141"/>
    </source>
</evidence>
<evidence type="ECO:0000256" key="6">
    <source>
        <dbReference type="ARBA" id="ARBA00023136"/>
    </source>
</evidence>
<keyword evidence="3" id="KW-0592">Phosphate transport</keyword>
<proteinExistence type="predicted"/>
<dbReference type="EMBL" id="BNCP01000021">
    <property type="protein sequence ID" value="GIL81497.1"/>
    <property type="molecule type" value="Genomic_DNA"/>
</dbReference>
<dbReference type="GO" id="GO:0016020">
    <property type="term" value="C:membrane"/>
    <property type="evidence" value="ECO:0007669"/>
    <property type="project" value="UniProtKB-SubCell"/>
</dbReference>
<keyword evidence="4 7" id="KW-0812">Transmembrane</keyword>
<evidence type="ECO:0000313" key="9">
    <source>
        <dbReference type="Proteomes" id="UP000747110"/>
    </source>
</evidence>
<gene>
    <name evidence="8" type="ORF">Vretifemale_10551</name>
</gene>
<dbReference type="InterPro" id="IPR001204">
    <property type="entry name" value="Phos_transporter"/>
</dbReference>